<dbReference type="PANTHER" id="PTHR42919:SF8">
    <property type="entry name" value="N-ALPHA-ACETYLTRANSFERASE 50"/>
    <property type="match status" value="1"/>
</dbReference>
<proteinExistence type="predicted"/>
<dbReference type="InterPro" id="IPR016181">
    <property type="entry name" value="Acyl_CoA_acyltransferase"/>
</dbReference>
<dbReference type="Pfam" id="PF00583">
    <property type="entry name" value="Acetyltransf_1"/>
    <property type="match status" value="1"/>
</dbReference>
<gene>
    <name evidence="4" type="ORF">J7302_06580</name>
</gene>
<name>A0ABS5XDQ1_9GAMM</name>
<evidence type="ECO:0000256" key="2">
    <source>
        <dbReference type="ARBA" id="ARBA00023315"/>
    </source>
</evidence>
<dbReference type="SUPFAM" id="SSF55729">
    <property type="entry name" value="Acyl-CoA N-acyltransferases (Nat)"/>
    <property type="match status" value="1"/>
</dbReference>
<dbReference type="PROSITE" id="PS51186">
    <property type="entry name" value="GNAT"/>
    <property type="match status" value="1"/>
</dbReference>
<keyword evidence="5" id="KW-1185">Reference proteome</keyword>
<reference evidence="4 5" key="1">
    <citation type="submission" date="2021-04" db="EMBL/GenBank/DDBJ databases">
        <title>Pseudomonas boanensis sp. nov., a bacterium isolated from river water used for household purposes in Boane District, Mozambique.</title>
        <authorList>
            <person name="Nicklasson M."/>
            <person name="Martin-Rodriguez A.J."/>
            <person name="Thorell K."/>
            <person name="Neves L."/>
            <person name="Mussagy A."/>
            <person name="Rydberg H.A."/>
            <person name="Hernroth B."/>
            <person name="Svensson-Stadler L."/>
            <person name="Sjoling A."/>
        </authorList>
    </citation>
    <scope>NUCLEOTIDE SEQUENCE [LARGE SCALE GENOMIC DNA]</scope>
    <source>
        <strain evidence="4 5">DB1</strain>
    </source>
</reference>
<dbReference type="PANTHER" id="PTHR42919">
    <property type="entry name" value="N-ALPHA-ACETYLTRANSFERASE"/>
    <property type="match status" value="1"/>
</dbReference>
<dbReference type="RefSeq" id="WP_215372026.1">
    <property type="nucleotide sequence ID" value="NZ_JAGTIS010000002.1"/>
</dbReference>
<evidence type="ECO:0000313" key="5">
    <source>
        <dbReference type="Proteomes" id="UP001519667"/>
    </source>
</evidence>
<comment type="caution">
    <text evidence="4">The sequence shown here is derived from an EMBL/GenBank/DDBJ whole genome shotgun (WGS) entry which is preliminary data.</text>
</comment>
<keyword evidence="2" id="KW-0012">Acyltransferase</keyword>
<dbReference type="Proteomes" id="UP001519667">
    <property type="component" value="Unassembled WGS sequence"/>
</dbReference>
<evidence type="ECO:0000256" key="1">
    <source>
        <dbReference type="ARBA" id="ARBA00022679"/>
    </source>
</evidence>
<evidence type="ECO:0000313" key="4">
    <source>
        <dbReference type="EMBL" id="MBT8765795.1"/>
    </source>
</evidence>
<sequence>MIIEEIGLIISAERELQAGLFRGNDSIDAYLSKLEKRAEFYLHYIEGRCVGFVAFYCNHQESQKAFITLVLVHPEVRGRKIATGLVAGVIALARERGFKFCELEVFKNNAIAIKLYRGLGFSICSTKESSYIMSRVID</sequence>
<dbReference type="InterPro" id="IPR000182">
    <property type="entry name" value="GNAT_dom"/>
</dbReference>
<organism evidence="4 5">
    <name type="scientific">Metapseudomonas boanensis</name>
    <dbReference type="NCBI Taxonomy" id="2822138"/>
    <lineage>
        <taxon>Bacteria</taxon>
        <taxon>Pseudomonadati</taxon>
        <taxon>Pseudomonadota</taxon>
        <taxon>Gammaproteobacteria</taxon>
        <taxon>Pseudomonadales</taxon>
        <taxon>Pseudomonadaceae</taxon>
        <taxon>Metapseudomonas</taxon>
    </lineage>
</organism>
<dbReference type="EMBL" id="JAGTIS010000002">
    <property type="protein sequence ID" value="MBT8765795.1"/>
    <property type="molecule type" value="Genomic_DNA"/>
</dbReference>
<dbReference type="CDD" id="cd04301">
    <property type="entry name" value="NAT_SF"/>
    <property type="match status" value="1"/>
</dbReference>
<feature type="domain" description="N-acetyltransferase" evidence="3">
    <location>
        <begin position="1"/>
        <end position="138"/>
    </location>
</feature>
<evidence type="ECO:0000259" key="3">
    <source>
        <dbReference type="PROSITE" id="PS51186"/>
    </source>
</evidence>
<dbReference type="Gene3D" id="3.40.630.30">
    <property type="match status" value="1"/>
</dbReference>
<accession>A0ABS5XDQ1</accession>
<protein>
    <submittedName>
        <fullName evidence="4">GNAT family N-acetyltransferase</fullName>
    </submittedName>
</protein>
<keyword evidence="1" id="KW-0808">Transferase</keyword>
<dbReference type="InterPro" id="IPR051556">
    <property type="entry name" value="N-term/lysine_N-AcTrnsfr"/>
</dbReference>